<reference evidence="2 3" key="1">
    <citation type="submission" date="2024-03" db="EMBL/GenBank/DDBJ databases">
        <title>Aureococcus anophagefferens CCMP1851 and Kratosvirus quantuckense: Draft genome of a second virus-susceptible host strain in the model system.</title>
        <authorList>
            <person name="Chase E."/>
            <person name="Truchon A.R."/>
            <person name="Schepens W."/>
            <person name="Wilhelm S.W."/>
        </authorList>
    </citation>
    <scope>NUCLEOTIDE SEQUENCE [LARGE SCALE GENOMIC DNA]</scope>
    <source>
        <strain evidence="2 3">CCMP1851</strain>
    </source>
</reference>
<sequence>MRWTMRRSFQFSHDQQMSTSPIRVSPGLSPLQRSEGLNQWQRRDGRSGPPPRSRSNPYEMASCLARLPPASAPWPVRSGGTLRSRSGATDGPSLSGSFGEYFDESPSPPRRPRPGAWPVVGSPPRQRAPRAPWPPRRVGHDDDDSSSSSDGDSLDGDDGDSLARASPRENHYLVVQTPYRDTVVHPPCDVVDDGGDDAAWGFFLDFDKEEKLPASMEAPAVEAVEAPESPATVEAVEAPDAAGENRVTPPIDIPESRVHPYAKTRGALLDWELDL</sequence>
<evidence type="ECO:0000313" key="3">
    <source>
        <dbReference type="Proteomes" id="UP001363151"/>
    </source>
</evidence>
<name>A0ABR1GDF8_AURAN</name>
<evidence type="ECO:0000256" key="1">
    <source>
        <dbReference type="SAM" id="MobiDB-lite"/>
    </source>
</evidence>
<feature type="region of interest" description="Disordered" evidence="1">
    <location>
        <begin position="1"/>
        <end position="173"/>
    </location>
</feature>
<keyword evidence="3" id="KW-1185">Reference proteome</keyword>
<dbReference type="EMBL" id="JBBJCI010000034">
    <property type="protein sequence ID" value="KAK7253846.1"/>
    <property type="molecule type" value="Genomic_DNA"/>
</dbReference>
<feature type="compositionally biased region" description="Polar residues" evidence="1">
    <location>
        <begin position="31"/>
        <end position="40"/>
    </location>
</feature>
<organism evidence="2 3">
    <name type="scientific">Aureococcus anophagefferens</name>
    <name type="common">Harmful bloom alga</name>
    <dbReference type="NCBI Taxonomy" id="44056"/>
    <lineage>
        <taxon>Eukaryota</taxon>
        <taxon>Sar</taxon>
        <taxon>Stramenopiles</taxon>
        <taxon>Ochrophyta</taxon>
        <taxon>Pelagophyceae</taxon>
        <taxon>Pelagomonadales</taxon>
        <taxon>Pelagomonadaceae</taxon>
        <taxon>Aureococcus</taxon>
    </lineage>
</organism>
<gene>
    <name evidence="2" type="ORF">SO694_00002730</name>
</gene>
<dbReference type="Proteomes" id="UP001363151">
    <property type="component" value="Unassembled WGS sequence"/>
</dbReference>
<comment type="caution">
    <text evidence="2">The sequence shown here is derived from an EMBL/GenBank/DDBJ whole genome shotgun (WGS) entry which is preliminary data.</text>
</comment>
<proteinExistence type="predicted"/>
<feature type="compositionally biased region" description="Polar residues" evidence="1">
    <location>
        <begin position="7"/>
        <end position="22"/>
    </location>
</feature>
<feature type="compositionally biased region" description="Polar residues" evidence="1">
    <location>
        <begin position="81"/>
        <end position="96"/>
    </location>
</feature>
<accession>A0ABR1GDF8</accession>
<protein>
    <submittedName>
        <fullName evidence="2">Uncharacterized protein</fullName>
    </submittedName>
</protein>
<evidence type="ECO:0000313" key="2">
    <source>
        <dbReference type="EMBL" id="KAK7253846.1"/>
    </source>
</evidence>